<feature type="domain" description="Signal recognition particle SRP54 subunit M-domain" evidence="1">
    <location>
        <begin position="1"/>
        <end position="53"/>
    </location>
</feature>
<dbReference type="SUPFAM" id="SSF47446">
    <property type="entry name" value="Signal peptide-binding domain"/>
    <property type="match status" value="1"/>
</dbReference>
<accession>A0A9N8YQF3</accession>
<dbReference type="Proteomes" id="UP000789706">
    <property type="component" value="Unassembled WGS sequence"/>
</dbReference>
<evidence type="ECO:0000313" key="2">
    <source>
        <dbReference type="EMBL" id="CAG8449455.1"/>
    </source>
</evidence>
<dbReference type="GO" id="GO:0006616">
    <property type="term" value="P:SRP-dependent cotranslational protein targeting to membrane, translocation"/>
    <property type="evidence" value="ECO:0007669"/>
    <property type="project" value="TreeGrafter"/>
</dbReference>
<dbReference type="OrthoDB" id="10250817at2759"/>
<dbReference type="GO" id="GO:0030942">
    <property type="term" value="F:endoplasmic reticulum signal peptide binding"/>
    <property type="evidence" value="ECO:0007669"/>
    <property type="project" value="TreeGrafter"/>
</dbReference>
<comment type="caution">
    <text evidence="2">The sequence shown here is derived from an EMBL/GenBank/DDBJ whole genome shotgun (WGS) entry which is preliminary data.</text>
</comment>
<evidence type="ECO:0000259" key="1">
    <source>
        <dbReference type="Pfam" id="PF02978"/>
    </source>
</evidence>
<dbReference type="GO" id="GO:0005829">
    <property type="term" value="C:cytosol"/>
    <property type="evidence" value="ECO:0007669"/>
    <property type="project" value="TreeGrafter"/>
</dbReference>
<dbReference type="InterPro" id="IPR036891">
    <property type="entry name" value="Signal_recog_part_SRP54_M_sf"/>
</dbReference>
<gene>
    <name evidence="2" type="ORF">DEBURN_LOCUS2029</name>
</gene>
<dbReference type="GO" id="GO:0005525">
    <property type="term" value="F:GTP binding"/>
    <property type="evidence" value="ECO:0007669"/>
    <property type="project" value="InterPro"/>
</dbReference>
<dbReference type="AlphaFoldDB" id="A0A9N8YQF3"/>
<name>A0A9N8YQF3_9GLOM</name>
<dbReference type="GO" id="GO:0005786">
    <property type="term" value="C:signal recognition particle, endoplasmic reticulum targeting"/>
    <property type="evidence" value="ECO:0007669"/>
    <property type="project" value="TreeGrafter"/>
</dbReference>
<dbReference type="GO" id="GO:0003924">
    <property type="term" value="F:GTPase activity"/>
    <property type="evidence" value="ECO:0007669"/>
    <property type="project" value="InterPro"/>
</dbReference>
<dbReference type="InterPro" id="IPR004125">
    <property type="entry name" value="Signal_recog_particle_SRP54_M"/>
</dbReference>
<dbReference type="InterPro" id="IPR022941">
    <property type="entry name" value="SRP54"/>
</dbReference>
<dbReference type="GO" id="GO:0008312">
    <property type="term" value="F:7S RNA binding"/>
    <property type="evidence" value="ECO:0007669"/>
    <property type="project" value="InterPro"/>
</dbReference>
<reference evidence="2" key="1">
    <citation type="submission" date="2021-06" db="EMBL/GenBank/DDBJ databases">
        <authorList>
            <person name="Kallberg Y."/>
            <person name="Tangrot J."/>
            <person name="Rosling A."/>
        </authorList>
    </citation>
    <scope>NUCLEOTIDE SEQUENCE</scope>
    <source>
        <strain evidence="2">AZ414A</strain>
    </source>
</reference>
<dbReference type="Gene3D" id="1.10.260.30">
    <property type="entry name" value="Signal recognition particle, SRP54 subunit, M-domain"/>
    <property type="match status" value="1"/>
</dbReference>
<sequence length="120" mass="13356">MTIMDSMSEPELDSDGKIFHQNPNRILRVARGSGTSVREVEELLVQHKGFQGMVKKFGGNKGLLKGMGPGMDGKMSPQQMQQKMAQMQRMLPRGMPDLSQMQAMMKQMGLGGMPNMGNRR</sequence>
<dbReference type="PANTHER" id="PTHR11564:SF5">
    <property type="entry name" value="SIGNAL RECOGNITION PARTICLE SUBUNIT SRP54"/>
    <property type="match status" value="1"/>
</dbReference>
<organism evidence="2 3">
    <name type="scientific">Diversispora eburnea</name>
    <dbReference type="NCBI Taxonomy" id="1213867"/>
    <lineage>
        <taxon>Eukaryota</taxon>
        <taxon>Fungi</taxon>
        <taxon>Fungi incertae sedis</taxon>
        <taxon>Mucoromycota</taxon>
        <taxon>Glomeromycotina</taxon>
        <taxon>Glomeromycetes</taxon>
        <taxon>Diversisporales</taxon>
        <taxon>Diversisporaceae</taxon>
        <taxon>Diversispora</taxon>
    </lineage>
</organism>
<protein>
    <submittedName>
        <fullName evidence="2">10503_t:CDS:1</fullName>
    </submittedName>
</protein>
<dbReference type="EMBL" id="CAJVPK010000104">
    <property type="protein sequence ID" value="CAG8449455.1"/>
    <property type="molecule type" value="Genomic_DNA"/>
</dbReference>
<dbReference type="PANTHER" id="PTHR11564">
    <property type="entry name" value="SIGNAL RECOGNITION PARTICLE 54K PROTEIN SRP54"/>
    <property type="match status" value="1"/>
</dbReference>
<dbReference type="Pfam" id="PF02978">
    <property type="entry name" value="SRP_SPB"/>
    <property type="match status" value="1"/>
</dbReference>
<evidence type="ECO:0000313" key="3">
    <source>
        <dbReference type="Proteomes" id="UP000789706"/>
    </source>
</evidence>
<proteinExistence type="predicted"/>
<keyword evidence="3" id="KW-1185">Reference proteome</keyword>